<gene>
    <name evidence="2" type="ORF">DWB78_17530</name>
    <name evidence="3" type="ORF">SAMN05216278_3407</name>
</gene>
<reference evidence="3" key="2">
    <citation type="submission" date="2016-10" db="EMBL/GenBank/DDBJ databases">
        <authorList>
            <person name="de Groot N.N."/>
        </authorList>
    </citation>
    <scope>NUCLEOTIDE SEQUENCE [LARGE SCALE GENOMIC DNA]</scope>
    <source>
        <strain evidence="3">CGMCC 1.12397</strain>
    </source>
</reference>
<evidence type="ECO:0000313" key="3">
    <source>
        <dbReference type="EMBL" id="SDR06095.1"/>
    </source>
</evidence>
<reference evidence="4" key="1">
    <citation type="submission" date="2016-10" db="EMBL/GenBank/DDBJ databases">
        <authorList>
            <person name="Varghese N."/>
            <person name="Submissions S."/>
        </authorList>
    </citation>
    <scope>NUCLEOTIDE SEQUENCE [LARGE SCALE GENOMIC DNA]</scope>
    <source>
        <strain evidence="4">CGMCC 1.12397</strain>
    </source>
</reference>
<evidence type="ECO:0000313" key="4">
    <source>
        <dbReference type="Proteomes" id="UP000199289"/>
    </source>
</evidence>
<dbReference type="OrthoDB" id="306636at2157"/>
<name>A0A1H1FYV1_9EURY</name>
<evidence type="ECO:0000256" key="1">
    <source>
        <dbReference type="SAM" id="MobiDB-lite"/>
    </source>
</evidence>
<dbReference type="RefSeq" id="WP_092538906.1">
    <property type="nucleotide sequence ID" value="NZ_FNKQ01000005.1"/>
</dbReference>
<feature type="compositionally biased region" description="Acidic residues" evidence="1">
    <location>
        <begin position="266"/>
        <end position="275"/>
    </location>
</feature>
<keyword evidence="5" id="KW-1185">Reference proteome</keyword>
<sequence>MAAYQCSACGETVPRARRCVECGAETDVDCAPSEDAYLDGLTRRLSEQAAAADHDSVSFDAVRSDYDVYDRPLGGYLYPEERPMAVFGLGETVITSFTEDSWTVKAGLLKSGHLLVTEDRLLSVTPDAPTTQLVPVDFADVVAIERESSWLDSVLSVELADGYTYEYHLERTPDEEMDAALALLRELSDGRSSAETEAARFVRDVDDVVAAGNSAETVLRDVADLFAERDEETVFDHLVAEADSVDELFVALSNAPNVGPPAGEATSEDEREGEDGGALPVRRSRFSNLRHRVAYTAQNADPAEVGKYTLAAGFGFGAAAVSAPISTPVGLAAIAAGGAATGAYASAHPDSLAARIDPIALALSAKTAGRRLDASPVPAGAGTGAALGAIEHLGDEAVPAEYAHWFAEADFDAIVEGAELAAREAARSEAYGDRNRAAIVGGGVGLASGYVDDATLDELEGLLDDDLYEALLPADESEETEPDGRD</sequence>
<evidence type="ECO:0000313" key="5">
    <source>
        <dbReference type="Proteomes" id="UP000255421"/>
    </source>
</evidence>
<dbReference type="Proteomes" id="UP000255421">
    <property type="component" value="Unassembled WGS sequence"/>
</dbReference>
<dbReference type="AlphaFoldDB" id="A0A1H1FYV1"/>
<dbReference type="EMBL" id="QQST01000003">
    <property type="protein sequence ID" value="RDI69947.1"/>
    <property type="molecule type" value="Genomic_DNA"/>
</dbReference>
<feature type="region of interest" description="Disordered" evidence="1">
    <location>
        <begin position="256"/>
        <end position="279"/>
    </location>
</feature>
<evidence type="ECO:0000313" key="2">
    <source>
        <dbReference type="EMBL" id="RDI69947.1"/>
    </source>
</evidence>
<accession>A0A1H1FYV1</accession>
<proteinExistence type="predicted"/>
<protein>
    <submittedName>
        <fullName evidence="2">Zinc ribbon domain-containing protein</fullName>
    </submittedName>
</protein>
<dbReference type="EMBL" id="FNKQ01000005">
    <property type="protein sequence ID" value="SDR06095.1"/>
    <property type="molecule type" value="Genomic_DNA"/>
</dbReference>
<dbReference type="Proteomes" id="UP000199289">
    <property type="component" value="Unassembled WGS sequence"/>
</dbReference>
<organism evidence="3 4">
    <name type="scientific">Halopelagius longus</name>
    <dbReference type="NCBI Taxonomy" id="1236180"/>
    <lineage>
        <taxon>Archaea</taxon>
        <taxon>Methanobacteriati</taxon>
        <taxon>Methanobacteriota</taxon>
        <taxon>Stenosarchaea group</taxon>
        <taxon>Halobacteria</taxon>
        <taxon>Halobacteriales</taxon>
        <taxon>Haloferacaceae</taxon>
    </lineage>
</organism>
<reference evidence="2 5" key="3">
    <citation type="submission" date="2018-07" db="EMBL/GenBank/DDBJ databases">
        <title>Genome sequence of extremly halophilic archaeon Halopelagius longus strain BC12-B1.</title>
        <authorList>
            <person name="Zhang X."/>
        </authorList>
    </citation>
    <scope>NUCLEOTIDE SEQUENCE [LARGE SCALE GENOMIC DNA]</scope>
    <source>
        <strain evidence="2 5">BC12-B1</strain>
    </source>
</reference>